<feature type="domain" description="Cyclic nucleotide-binding" evidence="1">
    <location>
        <begin position="33"/>
        <end position="120"/>
    </location>
</feature>
<dbReference type="InterPro" id="IPR014710">
    <property type="entry name" value="RmlC-like_jellyroll"/>
</dbReference>
<proteinExistence type="predicted"/>
<dbReference type="PROSITE" id="PS50042">
    <property type="entry name" value="CNMP_BINDING_3"/>
    <property type="match status" value="1"/>
</dbReference>
<dbReference type="InterPro" id="IPR000595">
    <property type="entry name" value="cNMP-bd_dom"/>
</dbReference>
<dbReference type="SUPFAM" id="SSF51206">
    <property type="entry name" value="cAMP-binding domain-like"/>
    <property type="match status" value="1"/>
</dbReference>
<evidence type="ECO:0000259" key="1">
    <source>
        <dbReference type="PROSITE" id="PS50042"/>
    </source>
</evidence>
<dbReference type="Proteomes" id="UP000244905">
    <property type="component" value="Unassembled WGS sequence"/>
</dbReference>
<name>A0A2V1IM18_9BACT</name>
<dbReference type="InterPro" id="IPR018490">
    <property type="entry name" value="cNMP-bd_dom_sf"/>
</dbReference>
<dbReference type="Gene3D" id="2.60.120.10">
    <property type="entry name" value="Jelly Rolls"/>
    <property type="match status" value="1"/>
</dbReference>
<protein>
    <submittedName>
        <fullName evidence="2">Crp/Fnr family transcriptional regulator</fullName>
    </submittedName>
</protein>
<reference evidence="3" key="1">
    <citation type="submission" date="2018-02" db="EMBL/GenBank/DDBJ databases">
        <authorList>
            <person name="Clavel T."/>
            <person name="Strowig T."/>
        </authorList>
    </citation>
    <scope>NUCLEOTIDE SEQUENCE [LARGE SCALE GENOMIC DNA]</scope>
    <source>
        <strain evidence="3">DSM 103720</strain>
    </source>
</reference>
<dbReference type="GeneID" id="82525775"/>
<dbReference type="RefSeq" id="WP_107031927.1">
    <property type="nucleotide sequence ID" value="NZ_CAOLYA010000025.1"/>
</dbReference>
<dbReference type="CDD" id="cd00038">
    <property type="entry name" value="CAP_ED"/>
    <property type="match status" value="1"/>
</dbReference>
<comment type="caution">
    <text evidence="2">The sequence shown here is derived from an EMBL/GenBank/DDBJ whole genome shotgun (WGS) entry which is preliminary data.</text>
</comment>
<keyword evidence="3" id="KW-1185">Reference proteome</keyword>
<evidence type="ECO:0000313" key="3">
    <source>
        <dbReference type="Proteomes" id="UP000244905"/>
    </source>
</evidence>
<accession>A0A2V1IM18</accession>
<organism evidence="2 3">
    <name type="scientific">Duncaniella muris</name>
    <dbReference type="NCBI Taxonomy" id="2094150"/>
    <lineage>
        <taxon>Bacteria</taxon>
        <taxon>Pseudomonadati</taxon>
        <taxon>Bacteroidota</taxon>
        <taxon>Bacteroidia</taxon>
        <taxon>Bacteroidales</taxon>
        <taxon>Muribaculaceae</taxon>
        <taxon>Duncaniella</taxon>
    </lineage>
</organism>
<dbReference type="AlphaFoldDB" id="A0A2V1IM18"/>
<gene>
    <name evidence="2" type="ORF">C5O23_05390</name>
</gene>
<sequence>MSKFYRTAINSYIDLLDLTVAIDFCRENGTLCHYQKGECFVQQGSTARYAALVVSGYFKITTLKDSGDEAVVNFAFPGQLITDFHSSLRGESSQFSIIAGADCDIMRVPLKNFKDYLSPSLLDEYKALFNVVFMRLLNLYRKSPRQRYVELCEQYPQIVETVTLKDLSSFLLITPNHLSRIRRELAKTSSTNIKK</sequence>
<evidence type="ECO:0000313" key="2">
    <source>
        <dbReference type="EMBL" id="PWB02862.1"/>
    </source>
</evidence>
<dbReference type="Pfam" id="PF00027">
    <property type="entry name" value="cNMP_binding"/>
    <property type="match status" value="1"/>
</dbReference>
<dbReference type="EMBL" id="PUEC01000009">
    <property type="protein sequence ID" value="PWB02862.1"/>
    <property type="molecule type" value="Genomic_DNA"/>
</dbReference>